<dbReference type="RefSeq" id="WP_062075566.1">
    <property type="nucleotide sequence ID" value="NZ_BBRC01000011.1"/>
</dbReference>
<organism evidence="1 2">
    <name type="scientific">Demequina lutea</name>
    <dbReference type="NCBI Taxonomy" id="431489"/>
    <lineage>
        <taxon>Bacteria</taxon>
        <taxon>Bacillati</taxon>
        <taxon>Actinomycetota</taxon>
        <taxon>Actinomycetes</taxon>
        <taxon>Micrococcales</taxon>
        <taxon>Demequinaceae</taxon>
        <taxon>Demequina</taxon>
    </lineage>
</organism>
<dbReference type="EMBL" id="JACBZO010000001">
    <property type="protein sequence ID" value="NYI42608.1"/>
    <property type="molecule type" value="Genomic_DNA"/>
</dbReference>
<sequence>MGYYINVWDGARPASSLEAAKIEQRLYREAHPRVEPTETLRDFVAALKREWPGLPGDPMAGTPWKYLPLEGEAAGSLFDTVLTFGSAATAVPRIARIAEERGLVFFDPQLPKLRVPFKAAWER</sequence>
<accession>A0A7Y9ZE72</accession>
<evidence type="ECO:0000313" key="2">
    <source>
        <dbReference type="Proteomes" id="UP000547973"/>
    </source>
</evidence>
<name>A0A7Y9ZE72_9MICO</name>
<keyword evidence="2" id="KW-1185">Reference proteome</keyword>
<dbReference type="AlphaFoldDB" id="A0A7Y9ZE72"/>
<dbReference type="OrthoDB" id="3390084at2"/>
<evidence type="ECO:0000313" key="1">
    <source>
        <dbReference type="EMBL" id="NYI42608.1"/>
    </source>
</evidence>
<dbReference type="Proteomes" id="UP000547973">
    <property type="component" value="Unassembled WGS sequence"/>
</dbReference>
<reference evidence="1 2" key="1">
    <citation type="submission" date="2020-07" db="EMBL/GenBank/DDBJ databases">
        <title>Sequencing the genomes of 1000 actinobacteria strains.</title>
        <authorList>
            <person name="Klenk H.-P."/>
        </authorList>
    </citation>
    <scope>NUCLEOTIDE SEQUENCE [LARGE SCALE GENOMIC DNA]</scope>
    <source>
        <strain evidence="1 2">DSM 19970</strain>
    </source>
</reference>
<proteinExistence type="predicted"/>
<gene>
    <name evidence="1" type="ORF">BKA03_002727</name>
</gene>
<protein>
    <submittedName>
        <fullName evidence="1">Uncharacterized protein</fullName>
    </submittedName>
</protein>
<comment type="caution">
    <text evidence="1">The sequence shown here is derived from an EMBL/GenBank/DDBJ whole genome shotgun (WGS) entry which is preliminary data.</text>
</comment>